<keyword evidence="2" id="KW-0812">Transmembrane</keyword>
<protein>
    <recommendedName>
        <fullName evidence="5">Vitamin uptake transporter</fullName>
    </recommendedName>
</protein>
<feature type="transmembrane region" description="Helical" evidence="2">
    <location>
        <begin position="53"/>
        <end position="70"/>
    </location>
</feature>
<proteinExistence type="predicted"/>
<dbReference type="AlphaFoldDB" id="A0A2N3Y6X6"/>
<feature type="transmembrane region" description="Helical" evidence="2">
    <location>
        <begin position="138"/>
        <end position="157"/>
    </location>
</feature>
<dbReference type="InterPro" id="IPR003744">
    <property type="entry name" value="YhhQ"/>
</dbReference>
<dbReference type="EMBL" id="PJNB01000001">
    <property type="protein sequence ID" value="PKW18679.1"/>
    <property type="molecule type" value="Genomic_DNA"/>
</dbReference>
<feature type="transmembrane region" description="Helical" evidence="2">
    <location>
        <begin position="106"/>
        <end position="126"/>
    </location>
</feature>
<evidence type="ECO:0000313" key="4">
    <source>
        <dbReference type="Proteomes" id="UP000233786"/>
    </source>
</evidence>
<feature type="transmembrane region" description="Helical" evidence="2">
    <location>
        <begin position="28"/>
        <end position="47"/>
    </location>
</feature>
<evidence type="ECO:0000256" key="1">
    <source>
        <dbReference type="SAM" id="MobiDB-lite"/>
    </source>
</evidence>
<gene>
    <name evidence="3" type="ORF">A8926_6796</name>
</gene>
<sequence length="192" mass="20025">MTTQHCVPATTPHNRREPSEATAHRHTCLGFVVLVAFATTVVIANWASTHWPVLLVGSIAVPAGTAWAGVTLTLRDLLHEALGGRGVLVAIMLGAGVSWLPATPQIALASVVAFVVSEAVDSGVYARLRTRSRVGAVLGSNITGLVTDSALFVPLAFGSFTSVPGQILGKTVATTLTVTVLLVAKPTRRVMR</sequence>
<dbReference type="OrthoDB" id="9155154at2"/>
<evidence type="ECO:0008006" key="5">
    <source>
        <dbReference type="Google" id="ProtNLM"/>
    </source>
</evidence>
<feature type="region of interest" description="Disordered" evidence="1">
    <location>
        <begin position="1"/>
        <end position="21"/>
    </location>
</feature>
<evidence type="ECO:0000256" key="2">
    <source>
        <dbReference type="SAM" id="Phobius"/>
    </source>
</evidence>
<keyword evidence="2" id="KW-1133">Transmembrane helix</keyword>
<feature type="transmembrane region" description="Helical" evidence="2">
    <location>
        <begin position="82"/>
        <end position="100"/>
    </location>
</feature>
<evidence type="ECO:0000313" key="3">
    <source>
        <dbReference type="EMBL" id="PKW18679.1"/>
    </source>
</evidence>
<keyword evidence="2" id="KW-0472">Membrane</keyword>
<comment type="caution">
    <text evidence="3">The sequence shown here is derived from an EMBL/GenBank/DDBJ whole genome shotgun (WGS) entry which is preliminary data.</text>
</comment>
<dbReference type="RefSeq" id="WP_083822121.1">
    <property type="nucleotide sequence ID" value="NZ_CP061007.1"/>
</dbReference>
<reference evidence="3" key="1">
    <citation type="submission" date="2017-12" db="EMBL/GenBank/DDBJ databases">
        <title>Sequencing the genomes of 1000 Actinobacteria strains.</title>
        <authorList>
            <person name="Klenk H.-P."/>
        </authorList>
    </citation>
    <scope>NUCLEOTIDE SEQUENCE [LARGE SCALE GENOMIC DNA]</scope>
    <source>
        <strain evidence="3">DSM 44228</strain>
    </source>
</reference>
<organism evidence="3 4">
    <name type="scientific">Saccharopolyspora spinosa</name>
    <dbReference type="NCBI Taxonomy" id="60894"/>
    <lineage>
        <taxon>Bacteria</taxon>
        <taxon>Bacillati</taxon>
        <taxon>Actinomycetota</taxon>
        <taxon>Actinomycetes</taxon>
        <taxon>Pseudonocardiales</taxon>
        <taxon>Pseudonocardiaceae</taxon>
        <taxon>Saccharopolyspora</taxon>
    </lineage>
</organism>
<dbReference type="Proteomes" id="UP000233786">
    <property type="component" value="Unassembled WGS sequence"/>
</dbReference>
<feature type="transmembrane region" description="Helical" evidence="2">
    <location>
        <begin position="163"/>
        <end position="184"/>
    </location>
</feature>
<accession>A0A2N3Y6X6</accession>
<name>A0A2N3Y6X6_SACSN</name>
<keyword evidence="4" id="KW-1185">Reference proteome</keyword>
<dbReference type="STRING" id="994479.GCA_000194155_05257"/>
<dbReference type="Pfam" id="PF02592">
    <property type="entry name" value="Vut_1"/>
    <property type="match status" value="1"/>
</dbReference>